<keyword evidence="1" id="KW-0175">Coiled coil</keyword>
<evidence type="ECO:0000256" key="1">
    <source>
        <dbReference type="SAM" id="Coils"/>
    </source>
</evidence>
<dbReference type="GeneID" id="87867153"/>
<gene>
    <name evidence="3" type="ORF">B0H65DRAFT_554145</name>
</gene>
<dbReference type="EMBL" id="JAUEPP010000001">
    <property type="protein sequence ID" value="KAK3354492.1"/>
    <property type="molecule type" value="Genomic_DNA"/>
</dbReference>
<dbReference type="Proteomes" id="UP001278500">
    <property type="component" value="Unassembled WGS sequence"/>
</dbReference>
<dbReference type="AlphaFoldDB" id="A0AAE0JMY9"/>
<reference evidence="3" key="1">
    <citation type="journal article" date="2023" name="Mol. Phylogenet. Evol.">
        <title>Genome-scale phylogeny and comparative genomics of the fungal order Sordariales.</title>
        <authorList>
            <person name="Hensen N."/>
            <person name="Bonometti L."/>
            <person name="Westerberg I."/>
            <person name="Brannstrom I.O."/>
            <person name="Guillou S."/>
            <person name="Cros-Aarteil S."/>
            <person name="Calhoun S."/>
            <person name="Haridas S."/>
            <person name="Kuo A."/>
            <person name="Mondo S."/>
            <person name="Pangilinan J."/>
            <person name="Riley R."/>
            <person name="LaButti K."/>
            <person name="Andreopoulos B."/>
            <person name="Lipzen A."/>
            <person name="Chen C."/>
            <person name="Yan M."/>
            <person name="Daum C."/>
            <person name="Ng V."/>
            <person name="Clum A."/>
            <person name="Steindorff A."/>
            <person name="Ohm R.A."/>
            <person name="Martin F."/>
            <person name="Silar P."/>
            <person name="Natvig D.O."/>
            <person name="Lalanne C."/>
            <person name="Gautier V."/>
            <person name="Ament-Velasquez S.L."/>
            <person name="Kruys A."/>
            <person name="Hutchinson M.I."/>
            <person name="Powell A.J."/>
            <person name="Barry K."/>
            <person name="Miller A.N."/>
            <person name="Grigoriev I.V."/>
            <person name="Debuchy R."/>
            <person name="Gladieux P."/>
            <person name="Hiltunen Thoren M."/>
            <person name="Johannesson H."/>
        </authorList>
    </citation>
    <scope>NUCLEOTIDE SEQUENCE</scope>
    <source>
        <strain evidence="3">CBS 560.94</strain>
    </source>
</reference>
<proteinExistence type="predicted"/>
<sequence>MDTDSDDILPSQHRKRQEPPPGAQPTGTYHQKEPTPPTITSQTQVSKPPIHGLGTALGSAAEHWLKSLAFSKYASPAPPTQGQNANNDYAPSSGHFENNDYALSQAPVVMRDNNYAPSPTPFKANVNDNFDHDTIKPMLAYLPRNVSPEVLRSIAQYHQDLADDLRMEAKRLEKEMRQEHEREREREREWGAQVVYTMAFLKGGNGSGIWKAF</sequence>
<keyword evidence="4" id="KW-1185">Reference proteome</keyword>
<feature type="compositionally biased region" description="Polar residues" evidence="2">
    <location>
        <begin position="80"/>
        <end position="90"/>
    </location>
</feature>
<accession>A0AAE0JMY9</accession>
<feature type="region of interest" description="Disordered" evidence="2">
    <location>
        <begin position="1"/>
        <end position="55"/>
    </location>
</feature>
<protein>
    <submittedName>
        <fullName evidence="3">Uncharacterized protein</fullName>
    </submittedName>
</protein>
<feature type="coiled-coil region" evidence="1">
    <location>
        <begin position="155"/>
        <end position="189"/>
    </location>
</feature>
<dbReference type="RefSeq" id="XP_062685870.1">
    <property type="nucleotide sequence ID" value="XM_062829999.1"/>
</dbReference>
<feature type="region of interest" description="Disordered" evidence="2">
    <location>
        <begin position="75"/>
        <end position="99"/>
    </location>
</feature>
<evidence type="ECO:0000313" key="3">
    <source>
        <dbReference type="EMBL" id="KAK3354492.1"/>
    </source>
</evidence>
<reference evidence="3" key="2">
    <citation type="submission" date="2023-06" db="EMBL/GenBank/DDBJ databases">
        <authorList>
            <consortium name="Lawrence Berkeley National Laboratory"/>
            <person name="Haridas S."/>
            <person name="Hensen N."/>
            <person name="Bonometti L."/>
            <person name="Westerberg I."/>
            <person name="Brannstrom I.O."/>
            <person name="Guillou S."/>
            <person name="Cros-Aarteil S."/>
            <person name="Calhoun S."/>
            <person name="Kuo A."/>
            <person name="Mondo S."/>
            <person name="Pangilinan J."/>
            <person name="Riley R."/>
            <person name="Labutti K."/>
            <person name="Andreopoulos B."/>
            <person name="Lipzen A."/>
            <person name="Chen C."/>
            <person name="Yanf M."/>
            <person name="Daum C."/>
            <person name="Ng V."/>
            <person name="Clum A."/>
            <person name="Steindorff A."/>
            <person name="Ohm R."/>
            <person name="Martin F."/>
            <person name="Silar P."/>
            <person name="Natvig D."/>
            <person name="Lalanne C."/>
            <person name="Gautier V."/>
            <person name="Ament-Velasquez S.L."/>
            <person name="Kruys A."/>
            <person name="Hutchinson M.I."/>
            <person name="Powell A.J."/>
            <person name="Barry K."/>
            <person name="Miller A.N."/>
            <person name="Grigoriev I.V."/>
            <person name="Debuchy R."/>
            <person name="Gladieux P."/>
            <person name="Thoren M.H."/>
            <person name="Johannesson H."/>
        </authorList>
    </citation>
    <scope>NUCLEOTIDE SEQUENCE</scope>
    <source>
        <strain evidence="3">CBS 560.94</strain>
    </source>
</reference>
<name>A0AAE0JMY9_9PEZI</name>
<evidence type="ECO:0000256" key="2">
    <source>
        <dbReference type="SAM" id="MobiDB-lite"/>
    </source>
</evidence>
<evidence type="ECO:0000313" key="4">
    <source>
        <dbReference type="Proteomes" id="UP001278500"/>
    </source>
</evidence>
<organism evidence="3 4">
    <name type="scientific">Neurospora tetraspora</name>
    <dbReference type="NCBI Taxonomy" id="94610"/>
    <lineage>
        <taxon>Eukaryota</taxon>
        <taxon>Fungi</taxon>
        <taxon>Dikarya</taxon>
        <taxon>Ascomycota</taxon>
        <taxon>Pezizomycotina</taxon>
        <taxon>Sordariomycetes</taxon>
        <taxon>Sordariomycetidae</taxon>
        <taxon>Sordariales</taxon>
        <taxon>Sordariaceae</taxon>
        <taxon>Neurospora</taxon>
    </lineage>
</organism>
<comment type="caution">
    <text evidence="3">The sequence shown here is derived from an EMBL/GenBank/DDBJ whole genome shotgun (WGS) entry which is preliminary data.</text>
</comment>